<feature type="region of interest" description="Disordered" evidence="1">
    <location>
        <begin position="67"/>
        <end position="102"/>
    </location>
</feature>
<dbReference type="Proteomes" id="UP001358586">
    <property type="component" value="Chromosome 13"/>
</dbReference>
<dbReference type="EMBL" id="JARKNE010000013">
    <property type="protein sequence ID" value="KAK5771262.1"/>
    <property type="molecule type" value="Genomic_DNA"/>
</dbReference>
<sequence>MFEPLIMAQPKRTTRMVMGYFNGFLFALIHASSKERKEDSESEDKQTFQTVHTEKIKERGKSIQRTFKEASNREEEKKDEQNLMPTMAMETNGTHHQQVENV</sequence>
<evidence type="ECO:0000313" key="2">
    <source>
        <dbReference type="EMBL" id="KAK5771262.1"/>
    </source>
</evidence>
<feature type="region of interest" description="Disordered" evidence="1">
    <location>
        <begin position="33"/>
        <end position="55"/>
    </location>
</feature>
<protein>
    <submittedName>
        <fullName evidence="2">Uncharacterized protein</fullName>
    </submittedName>
</protein>
<accession>A0ABR0MDU1</accession>
<reference evidence="2 3" key="1">
    <citation type="submission" date="2023-03" db="EMBL/GenBank/DDBJ databases">
        <title>WGS of Gossypium arboreum.</title>
        <authorList>
            <person name="Yu D."/>
        </authorList>
    </citation>
    <scope>NUCLEOTIDE SEQUENCE [LARGE SCALE GENOMIC DNA]</scope>
    <source>
        <tissue evidence="2">Leaf</tissue>
    </source>
</reference>
<organism evidence="2 3">
    <name type="scientific">Gossypium arboreum</name>
    <name type="common">Tree cotton</name>
    <name type="synonym">Gossypium nanking</name>
    <dbReference type="NCBI Taxonomy" id="29729"/>
    <lineage>
        <taxon>Eukaryota</taxon>
        <taxon>Viridiplantae</taxon>
        <taxon>Streptophyta</taxon>
        <taxon>Embryophyta</taxon>
        <taxon>Tracheophyta</taxon>
        <taxon>Spermatophyta</taxon>
        <taxon>Magnoliopsida</taxon>
        <taxon>eudicotyledons</taxon>
        <taxon>Gunneridae</taxon>
        <taxon>Pentapetalae</taxon>
        <taxon>rosids</taxon>
        <taxon>malvids</taxon>
        <taxon>Malvales</taxon>
        <taxon>Malvaceae</taxon>
        <taxon>Malvoideae</taxon>
        <taxon>Gossypium</taxon>
    </lineage>
</organism>
<keyword evidence="3" id="KW-1185">Reference proteome</keyword>
<feature type="compositionally biased region" description="Basic and acidic residues" evidence="1">
    <location>
        <begin position="67"/>
        <end position="81"/>
    </location>
</feature>
<gene>
    <name evidence="2" type="ORF">PVK06_047452</name>
</gene>
<proteinExistence type="predicted"/>
<evidence type="ECO:0000256" key="1">
    <source>
        <dbReference type="SAM" id="MobiDB-lite"/>
    </source>
</evidence>
<feature type="compositionally biased region" description="Polar residues" evidence="1">
    <location>
        <begin position="89"/>
        <end position="102"/>
    </location>
</feature>
<name>A0ABR0MDU1_GOSAR</name>
<comment type="caution">
    <text evidence="2">The sequence shown here is derived from an EMBL/GenBank/DDBJ whole genome shotgun (WGS) entry which is preliminary data.</text>
</comment>
<evidence type="ECO:0000313" key="3">
    <source>
        <dbReference type="Proteomes" id="UP001358586"/>
    </source>
</evidence>